<protein>
    <submittedName>
        <fullName evidence="2">Uncharacterized protein</fullName>
    </submittedName>
</protein>
<keyword evidence="1" id="KW-0812">Transmembrane</keyword>
<feature type="transmembrane region" description="Helical" evidence="1">
    <location>
        <begin position="124"/>
        <end position="143"/>
    </location>
</feature>
<evidence type="ECO:0000313" key="2">
    <source>
        <dbReference type="EMBL" id="VYT09138.1"/>
    </source>
</evidence>
<sequence>MTILLAAMGILLMAWVIFCAIQIYRSSKTAFTENNVAIHAKCESCGGLYDVTAKEFNSSYVSKYKYISRTKMSGIAAVHKPQFTYYAKKLPCPYCKKKKYAQIVDINEIQDLSISSMLRGGAKWMAAMVAGGLLLLAVMGASTKILSWRNQQKAEDIKQERYEELRDSYNFGDHSDK</sequence>
<dbReference type="RefSeq" id="WP_156354082.1">
    <property type="nucleotide sequence ID" value="NZ_CACRST010000014.1"/>
</dbReference>
<evidence type="ECO:0000256" key="1">
    <source>
        <dbReference type="SAM" id="Phobius"/>
    </source>
</evidence>
<reference evidence="2" key="1">
    <citation type="submission" date="2019-11" db="EMBL/GenBank/DDBJ databases">
        <authorList>
            <person name="Feng L."/>
        </authorList>
    </citation>
    <scope>NUCLEOTIDE SEQUENCE</scope>
    <source>
        <strain evidence="2">BgluceraseaLFYP119</strain>
    </source>
</reference>
<gene>
    <name evidence="2" type="ORF">BGLFYP119_01768</name>
</gene>
<keyword evidence="1" id="KW-0472">Membrane</keyword>
<keyword evidence="1" id="KW-1133">Transmembrane helix</keyword>
<name>A0A6N2TU32_9FIRM</name>
<proteinExistence type="predicted"/>
<accession>A0A6N2TU32</accession>
<dbReference type="EMBL" id="CACRST010000014">
    <property type="protein sequence ID" value="VYT09138.1"/>
    <property type="molecule type" value="Genomic_DNA"/>
</dbReference>
<dbReference type="AlphaFoldDB" id="A0A6N2TU32"/>
<organism evidence="2">
    <name type="scientific">Blautia glucerasea</name>
    <dbReference type="NCBI Taxonomy" id="536633"/>
    <lineage>
        <taxon>Bacteria</taxon>
        <taxon>Bacillati</taxon>
        <taxon>Bacillota</taxon>
        <taxon>Clostridia</taxon>
        <taxon>Lachnospirales</taxon>
        <taxon>Lachnospiraceae</taxon>
        <taxon>Blautia</taxon>
    </lineage>
</organism>